<dbReference type="HOGENOM" id="CLU_629559_0_0_0"/>
<evidence type="ECO:0000313" key="2">
    <source>
        <dbReference type="Proteomes" id="UP000030661"/>
    </source>
</evidence>
<dbReference type="InterPro" id="IPR011990">
    <property type="entry name" value="TPR-like_helical_dom_sf"/>
</dbReference>
<dbReference type="STRING" id="1499967.U27_06595"/>
<dbReference type="Gene3D" id="1.25.40.10">
    <property type="entry name" value="Tetratricopeptide repeat domain"/>
    <property type="match status" value="1"/>
</dbReference>
<accession>A0A081C4V5</accession>
<protein>
    <recommendedName>
        <fullName evidence="3">Lipoprotein</fullName>
    </recommendedName>
</protein>
<gene>
    <name evidence="1" type="ORF">U27_06595</name>
</gene>
<dbReference type="Proteomes" id="UP000030661">
    <property type="component" value="Unassembled WGS sequence"/>
</dbReference>
<dbReference type="InterPro" id="IPR011989">
    <property type="entry name" value="ARM-like"/>
</dbReference>
<dbReference type="PROSITE" id="PS51257">
    <property type="entry name" value="PROKAR_LIPOPROTEIN"/>
    <property type="match status" value="1"/>
</dbReference>
<proteinExistence type="predicted"/>
<keyword evidence="2" id="KW-1185">Reference proteome</keyword>
<organism evidence="1">
    <name type="scientific">Vecturithrix granuli</name>
    <dbReference type="NCBI Taxonomy" id="1499967"/>
    <lineage>
        <taxon>Bacteria</taxon>
        <taxon>Candidatus Moduliflexota</taxon>
        <taxon>Candidatus Vecturitrichia</taxon>
        <taxon>Candidatus Vecturitrichales</taxon>
        <taxon>Candidatus Vecturitrichaceae</taxon>
        <taxon>Candidatus Vecturithrix</taxon>
    </lineage>
</organism>
<evidence type="ECO:0000313" key="1">
    <source>
        <dbReference type="EMBL" id="GAK59610.1"/>
    </source>
</evidence>
<dbReference type="AlphaFoldDB" id="A0A081C4V5"/>
<evidence type="ECO:0008006" key="3">
    <source>
        <dbReference type="Google" id="ProtNLM"/>
    </source>
</evidence>
<reference evidence="1" key="1">
    <citation type="journal article" date="2015" name="PeerJ">
        <title>First genomic representation of candidate bacterial phylum KSB3 points to enhanced environmental sensing as a trigger of wastewater bulking.</title>
        <authorList>
            <person name="Sekiguchi Y."/>
            <person name="Ohashi A."/>
            <person name="Parks D.H."/>
            <person name="Yamauchi T."/>
            <person name="Tyson G.W."/>
            <person name="Hugenholtz P."/>
        </authorList>
    </citation>
    <scope>NUCLEOTIDE SEQUENCE [LARGE SCALE GENOMIC DNA]</scope>
</reference>
<sequence>MYSANKFLETFVFIVTMFFLISGCGSEETAWKDAERMHTSSAYEKFLEKYPNGIYTEKAYQRIAELTDYYRAYKAYLEKYPQTPFAEKALLRMTEMEETVQAYQKFLQSFPGSSSVKEVQLKLDELYNERRPELKGAKTARYILNTSFPGGLTLNHFIGNTPEILISYAGLEQIQSDQADVTLTINMKAEPISAEYSNLGIQYSGAEIKGSIEVIYHNITILKEDFHKLKEPPIVVGQGFGGRFSSPTSAPFDEVIEDGFTPNLIEIFVDTFGNNILNLWIKNMQEFSPAIKILAAKWKNSDLWATNYVDKYIADASTDTYKKREITVEFIKNIRDSKDNHTISLLIKFMKHIYTGTQDEAISSLGAIGDVQAVKPLMEFLLQIPDNDISRSSRIKTVTEALGRITGEKFGEDQLQWKNWWENNKDKFMKSEVQE</sequence>
<dbReference type="EMBL" id="DF820470">
    <property type="protein sequence ID" value="GAK59610.1"/>
    <property type="molecule type" value="Genomic_DNA"/>
</dbReference>
<name>A0A081C4V5_VECG1</name>
<dbReference type="Gene3D" id="1.25.10.10">
    <property type="entry name" value="Leucine-rich Repeat Variant"/>
    <property type="match status" value="1"/>
</dbReference>